<dbReference type="Proteomes" id="UP001231189">
    <property type="component" value="Unassembled WGS sequence"/>
</dbReference>
<evidence type="ECO:0000256" key="1">
    <source>
        <dbReference type="SAM" id="MobiDB-lite"/>
    </source>
</evidence>
<gene>
    <name evidence="3" type="ORF">QYE76_007812</name>
</gene>
<protein>
    <recommendedName>
        <fullName evidence="2">Reverse transcriptase Ty1/copia-type domain-containing protein</fullName>
    </recommendedName>
</protein>
<feature type="compositionally biased region" description="Low complexity" evidence="1">
    <location>
        <begin position="102"/>
        <end position="116"/>
    </location>
</feature>
<feature type="domain" description="Reverse transcriptase Ty1/copia-type" evidence="2">
    <location>
        <begin position="214"/>
        <end position="456"/>
    </location>
</feature>
<evidence type="ECO:0000259" key="2">
    <source>
        <dbReference type="Pfam" id="PF07727"/>
    </source>
</evidence>
<feature type="region of interest" description="Disordered" evidence="1">
    <location>
        <begin position="93"/>
        <end position="137"/>
    </location>
</feature>
<proteinExistence type="predicted"/>
<evidence type="ECO:0000313" key="4">
    <source>
        <dbReference type="Proteomes" id="UP001231189"/>
    </source>
</evidence>
<sequence>MLRFASQNHFMTVRVILVACSRGLTILVMLKRGSNSNVVIKSSKMVINININKFLLLRRFLLPGTPTPPKPVPTQRWLQNPLVYSRRQVQREQVDALEEQQDQGQGEQPIGPENQGSTSVDSAEENQSQTESNNSLDLPIAIRKGVRKVGPPKRLSYDDYDVGNYISYEALSPSFRAFVASLQTVSVPKDWKAARLDPRWCNAMVEELEALKKNKTWELTDLPKGKNTVGCKWIYSVKQNAEGKVERYKARLVARGYSQTYGIDYDEMFAPVAKMSTVRILISCAANFGWPLHQLDVKNAFLHGDLEEEVYMEMPPGFVRPETKGKVCRLKKSLYGLKQSPRAWFDRFRQVVCGMGYGQCNGDHTLFYRHSEKKITILAVYVDDIIITGDDDVEIAKLKGCLSQAFEVKDLGKLKYFLGIEVARSSKGISLSQRKYTLDLLDDMGMLGCRVASTPIDQNNKITAESGAPIDKEKYQRLVGRLIYLCHTRPDISFAVSVVSRYMHDPRDGHLEAAQRILRYLKGTPGKGLWFKSNGHLNVDGYCDADWASCLDDRRSTSGYCVFVGGNLVSWRSKKQSVVSKSTAEAEYRAMSQGLGEMLWVRNLLRELKLLSQGSLKVWCDNMSAINTANNPVQHERTKHVEIDRFFIKEKIDAGIISLAYVRSGQQVADCLTKGLGSKECDLACAKMGMIDIYHPS</sequence>
<dbReference type="InterPro" id="IPR013103">
    <property type="entry name" value="RVT_2"/>
</dbReference>
<dbReference type="PANTHER" id="PTHR11439:SF467">
    <property type="entry name" value="INTEGRASE CATALYTIC DOMAIN-CONTAINING PROTEIN"/>
    <property type="match status" value="1"/>
</dbReference>
<keyword evidence="4" id="KW-1185">Reference proteome</keyword>
<dbReference type="Pfam" id="PF07727">
    <property type="entry name" value="RVT_2"/>
    <property type="match status" value="1"/>
</dbReference>
<reference evidence="3" key="1">
    <citation type="submission" date="2023-07" db="EMBL/GenBank/DDBJ databases">
        <title>A chromosome-level genome assembly of Lolium multiflorum.</title>
        <authorList>
            <person name="Chen Y."/>
            <person name="Copetti D."/>
            <person name="Kolliker R."/>
            <person name="Studer B."/>
        </authorList>
    </citation>
    <scope>NUCLEOTIDE SEQUENCE</scope>
    <source>
        <strain evidence="3">02402/16</strain>
        <tissue evidence="3">Leaf</tissue>
    </source>
</reference>
<name>A0AAD8QED6_LOLMU</name>
<dbReference type="CDD" id="cd09272">
    <property type="entry name" value="RNase_HI_RT_Ty1"/>
    <property type="match status" value="1"/>
</dbReference>
<accession>A0AAD8QED6</accession>
<feature type="compositionally biased region" description="Polar residues" evidence="1">
    <location>
        <begin position="117"/>
        <end position="136"/>
    </location>
</feature>
<dbReference type="PANTHER" id="PTHR11439">
    <property type="entry name" value="GAG-POL-RELATED RETROTRANSPOSON"/>
    <property type="match status" value="1"/>
</dbReference>
<comment type="caution">
    <text evidence="3">The sequence shown here is derived from an EMBL/GenBank/DDBJ whole genome shotgun (WGS) entry which is preliminary data.</text>
</comment>
<organism evidence="3 4">
    <name type="scientific">Lolium multiflorum</name>
    <name type="common">Italian ryegrass</name>
    <name type="synonym">Lolium perenne subsp. multiflorum</name>
    <dbReference type="NCBI Taxonomy" id="4521"/>
    <lineage>
        <taxon>Eukaryota</taxon>
        <taxon>Viridiplantae</taxon>
        <taxon>Streptophyta</taxon>
        <taxon>Embryophyta</taxon>
        <taxon>Tracheophyta</taxon>
        <taxon>Spermatophyta</taxon>
        <taxon>Magnoliopsida</taxon>
        <taxon>Liliopsida</taxon>
        <taxon>Poales</taxon>
        <taxon>Poaceae</taxon>
        <taxon>BOP clade</taxon>
        <taxon>Pooideae</taxon>
        <taxon>Poodae</taxon>
        <taxon>Poeae</taxon>
        <taxon>Poeae Chloroplast Group 2 (Poeae type)</taxon>
        <taxon>Loliodinae</taxon>
        <taxon>Loliinae</taxon>
        <taxon>Lolium</taxon>
    </lineage>
</organism>
<evidence type="ECO:0000313" key="3">
    <source>
        <dbReference type="EMBL" id="KAK1601035.1"/>
    </source>
</evidence>
<dbReference type="SUPFAM" id="SSF56672">
    <property type="entry name" value="DNA/RNA polymerases"/>
    <property type="match status" value="1"/>
</dbReference>
<dbReference type="EMBL" id="JAUUTY010000519">
    <property type="protein sequence ID" value="KAK1601035.1"/>
    <property type="molecule type" value="Genomic_DNA"/>
</dbReference>
<dbReference type="InterPro" id="IPR043502">
    <property type="entry name" value="DNA/RNA_pol_sf"/>
</dbReference>
<dbReference type="AlphaFoldDB" id="A0AAD8QED6"/>